<dbReference type="InterPro" id="IPR006148">
    <property type="entry name" value="Glc/Gal-6P_isomerase"/>
</dbReference>
<comment type="similarity">
    <text evidence="4 7">Belongs to the glucosamine/galactosamine-6-phosphate isomerase family. 6-phosphogluconolactonase subfamily.</text>
</comment>
<sequence>MTTETLVFDDRDMLTTTAATRFVDVVSRAQRERGIASVVLTGGSNGIAILRALAPGGDVDTGELDWSRIDFYWGDERFVPGDDPERNVGQAFDALLTHVPVDPARVHPVAASDGAFGDDIEAAASDYAATLAANADDGVSPAFDLHLLGMGGEGHINSLFPHAAATAENVRTVVSVEDSPKPPPRRVTLTFPALNRSAQVWFLVSGADKADAVAAAHSGASRDDWPCAGAHGTSETVWFLDDAAAGKLSV</sequence>
<evidence type="ECO:0000256" key="5">
    <source>
        <dbReference type="ARBA" id="ARBA00013198"/>
    </source>
</evidence>
<evidence type="ECO:0000256" key="2">
    <source>
        <dbReference type="ARBA" id="ARBA00002681"/>
    </source>
</evidence>
<dbReference type="Proteomes" id="UP000010988">
    <property type="component" value="Unassembled WGS sequence"/>
</dbReference>
<comment type="function">
    <text evidence="2 7">Hydrolysis of 6-phosphogluconolactone to 6-phosphogluconate.</text>
</comment>
<dbReference type="RefSeq" id="WP_005173309.1">
    <property type="nucleotide sequence ID" value="NZ_BANR01000005.1"/>
</dbReference>
<dbReference type="InterPro" id="IPR005900">
    <property type="entry name" value="6-phosphogluconolactonase_DevB"/>
</dbReference>
<dbReference type="UniPathway" id="UPA00115">
    <property type="reaction ID" value="UER00409"/>
</dbReference>
<dbReference type="GO" id="GO:0005975">
    <property type="term" value="P:carbohydrate metabolic process"/>
    <property type="evidence" value="ECO:0007669"/>
    <property type="project" value="UniProtKB-UniRule"/>
</dbReference>
<dbReference type="Gene3D" id="3.40.50.1360">
    <property type="match status" value="1"/>
</dbReference>
<dbReference type="AlphaFoldDB" id="L7KIA5"/>
<dbReference type="EMBL" id="BANR01000005">
    <property type="protein sequence ID" value="GAC48344.1"/>
    <property type="molecule type" value="Genomic_DNA"/>
</dbReference>
<dbReference type="OrthoDB" id="9810967at2"/>
<organism evidence="9 10">
    <name type="scientific">Gordonia aichiensis NBRC 108223</name>
    <dbReference type="NCBI Taxonomy" id="1220583"/>
    <lineage>
        <taxon>Bacteria</taxon>
        <taxon>Bacillati</taxon>
        <taxon>Actinomycetota</taxon>
        <taxon>Actinomycetes</taxon>
        <taxon>Mycobacteriales</taxon>
        <taxon>Gordoniaceae</taxon>
        <taxon>Gordonia</taxon>
    </lineage>
</organism>
<dbReference type="PANTHER" id="PTHR11054:SF0">
    <property type="entry name" value="6-PHOSPHOGLUCONOLACTONASE"/>
    <property type="match status" value="1"/>
</dbReference>
<evidence type="ECO:0000256" key="3">
    <source>
        <dbReference type="ARBA" id="ARBA00004961"/>
    </source>
</evidence>
<name>L7KIA5_9ACTN</name>
<keyword evidence="7" id="KW-0378">Hydrolase</keyword>
<comment type="caution">
    <text evidence="9">The sequence shown here is derived from an EMBL/GenBank/DDBJ whole genome shotgun (WGS) entry which is preliminary data.</text>
</comment>
<comment type="pathway">
    <text evidence="3 7">Carbohydrate degradation; pentose phosphate pathway; D-ribulose 5-phosphate from D-glucose 6-phosphate (oxidative stage): step 2/3.</text>
</comment>
<comment type="catalytic activity">
    <reaction evidence="1 7">
        <text>6-phospho-D-glucono-1,5-lactone + H2O = 6-phospho-D-gluconate + H(+)</text>
        <dbReference type="Rhea" id="RHEA:12556"/>
        <dbReference type="ChEBI" id="CHEBI:15377"/>
        <dbReference type="ChEBI" id="CHEBI:15378"/>
        <dbReference type="ChEBI" id="CHEBI:57955"/>
        <dbReference type="ChEBI" id="CHEBI:58759"/>
        <dbReference type="EC" id="3.1.1.31"/>
    </reaction>
</comment>
<evidence type="ECO:0000256" key="4">
    <source>
        <dbReference type="ARBA" id="ARBA00010662"/>
    </source>
</evidence>
<feature type="domain" description="Glucosamine/galactosamine-6-phosphate isomerase" evidence="8">
    <location>
        <begin position="10"/>
        <end position="238"/>
    </location>
</feature>
<keyword evidence="10" id="KW-1185">Reference proteome</keyword>
<evidence type="ECO:0000256" key="7">
    <source>
        <dbReference type="RuleBase" id="RU365095"/>
    </source>
</evidence>
<dbReference type="PANTHER" id="PTHR11054">
    <property type="entry name" value="6-PHOSPHOGLUCONOLACTONASE"/>
    <property type="match status" value="1"/>
</dbReference>
<dbReference type="InterPro" id="IPR037171">
    <property type="entry name" value="NagB/RpiA_transferase-like"/>
</dbReference>
<dbReference type="CDD" id="cd01400">
    <property type="entry name" value="6PGL"/>
    <property type="match status" value="1"/>
</dbReference>
<dbReference type="Pfam" id="PF01182">
    <property type="entry name" value="Glucosamine_iso"/>
    <property type="match status" value="1"/>
</dbReference>
<gene>
    <name evidence="7 9" type="primary">pgl</name>
    <name evidence="9" type="ORF">GOACH_05_02130</name>
</gene>
<dbReference type="GO" id="GO:0006098">
    <property type="term" value="P:pentose-phosphate shunt"/>
    <property type="evidence" value="ECO:0007669"/>
    <property type="project" value="UniProtKB-UniPathway"/>
</dbReference>
<dbReference type="EC" id="3.1.1.31" evidence="5 7"/>
<evidence type="ECO:0000313" key="9">
    <source>
        <dbReference type="EMBL" id="GAC48344.1"/>
    </source>
</evidence>
<dbReference type="eggNOG" id="COG0363">
    <property type="taxonomic scope" value="Bacteria"/>
</dbReference>
<accession>L7KIA5</accession>
<protein>
    <recommendedName>
        <fullName evidence="6 7">6-phosphogluconolactonase</fullName>
        <shortName evidence="7">6PGL</shortName>
        <ecNumber evidence="5 7">3.1.1.31</ecNumber>
    </recommendedName>
</protein>
<evidence type="ECO:0000256" key="6">
    <source>
        <dbReference type="ARBA" id="ARBA00020337"/>
    </source>
</evidence>
<dbReference type="GO" id="GO:0017057">
    <property type="term" value="F:6-phosphogluconolactonase activity"/>
    <property type="evidence" value="ECO:0007669"/>
    <property type="project" value="UniProtKB-UniRule"/>
</dbReference>
<evidence type="ECO:0000256" key="1">
    <source>
        <dbReference type="ARBA" id="ARBA00000832"/>
    </source>
</evidence>
<dbReference type="NCBIfam" id="TIGR01198">
    <property type="entry name" value="pgl"/>
    <property type="match status" value="1"/>
</dbReference>
<dbReference type="STRING" id="1220583.GOACH_05_02130"/>
<evidence type="ECO:0000313" key="10">
    <source>
        <dbReference type="Proteomes" id="UP000010988"/>
    </source>
</evidence>
<proteinExistence type="inferred from homology"/>
<reference evidence="9 10" key="1">
    <citation type="submission" date="2012-12" db="EMBL/GenBank/DDBJ databases">
        <title>Whole genome shotgun sequence of Gordonia aichiensis NBRC 108223.</title>
        <authorList>
            <person name="Isaki-Nakamura S."/>
            <person name="Hosoyama A."/>
            <person name="Tsuchikane K."/>
            <person name="Ando Y."/>
            <person name="Baba S."/>
            <person name="Ohji S."/>
            <person name="Hamada M."/>
            <person name="Tamura T."/>
            <person name="Yamazoe A."/>
            <person name="Yamazaki S."/>
            <person name="Fujita N."/>
        </authorList>
    </citation>
    <scope>NUCLEOTIDE SEQUENCE [LARGE SCALE GENOMIC DNA]</scope>
    <source>
        <strain evidence="9 10">NBRC 108223</strain>
    </source>
</reference>
<dbReference type="SUPFAM" id="SSF100950">
    <property type="entry name" value="NagB/RpiA/CoA transferase-like"/>
    <property type="match status" value="1"/>
</dbReference>
<evidence type="ECO:0000259" key="8">
    <source>
        <dbReference type="Pfam" id="PF01182"/>
    </source>
</evidence>
<dbReference type="InterPro" id="IPR039104">
    <property type="entry name" value="6PGL"/>
</dbReference>